<accession>A0A7J7LCF6</accession>
<dbReference type="GO" id="GO:0009733">
    <property type="term" value="P:response to auxin"/>
    <property type="evidence" value="ECO:0007669"/>
    <property type="project" value="InterPro"/>
</dbReference>
<dbReference type="OrthoDB" id="1887717at2759"/>
<dbReference type="EMBL" id="JACGCM010002392">
    <property type="protein sequence ID" value="KAF6140317.1"/>
    <property type="molecule type" value="Genomic_DNA"/>
</dbReference>
<evidence type="ECO:0000313" key="3">
    <source>
        <dbReference type="Proteomes" id="UP000541444"/>
    </source>
</evidence>
<protein>
    <recommendedName>
        <fullName evidence="4">Small auxin up regulated protein</fullName>
    </recommendedName>
</protein>
<dbReference type="AlphaFoldDB" id="A0A7J7LCF6"/>
<comment type="caution">
    <text evidence="2">The sequence shown here is derived from an EMBL/GenBank/DDBJ whole genome shotgun (WGS) entry which is preliminary data.</text>
</comment>
<comment type="similarity">
    <text evidence="1">Belongs to the ARG7 family.</text>
</comment>
<evidence type="ECO:0008006" key="4">
    <source>
        <dbReference type="Google" id="ProtNLM"/>
    </source>
</evidence>
<dbReference type="InterPro" id="IPR003676">
    <property type="entry name" value="SAUR_fam"/>
</dbReference>
<gene>
    <name evidence="2" type="ORF">GIB67_031073</name>
</gene>
<evidence type="ECO:0000256" key="1">
    <source>
        <dbReference type="ARBA" id="ARBA00006974"/>
    </source>
</evidence>
<sequence length="103" mass="11777">MFVPSSLSSAKEHKIQLKKGCITVRVGLEEGKFEKRAIPISYLEHPRFKRLLETAQDVYGFQSKGLIKLPCSIEEFNQLRSLIERDGSNLHGYHHQQPLKSLA</sequence>
<proteinExistence type="inferred from homology"/>
<reference evidence="2 3" key="1">
    <citation type="journal article" date="2020" name="IScience">
        <title>Genome Sequencing of the Endangered Kingdonia uniflora (Circaeasteraceae, Ranunculales) Reveals Potential Mechanisms of Evolutionary Specialization.</title>
        <authorList>
            <person name="Sun Y."/>
            <person name="Deng T."/>
            <person name="Zhang A."/>
            <person name="Moore M.J."/>
            <person name="Landis J.B."/>
            <person name="Lin N."/>
            <person name="Zhang H."/>
            <person name="Zhang X."/>
            <person name="Huang J."/>
            <person name="Zhang X."/>
            <person name="Sun H."/>
            <person name="Wang H."/>
        </authorList>
    </citation>
    <scope>NUCLEOTIDE SEQUENCE [LARGE SCALE GENOMIC DNA]</scope>
    <source>
        <strain evidence="2">TB1705</strain>
        <tissue evidence="2">Leaf</tissue>
    </source>
</reference>
<evidence type="ECO:0000313" key="2">
    <source>
        <dbReference type="EMBL" id="KAF6140317.1"/>
    </source>
</evidence>
<dbReference type="PANTHER" id="PTHR31374:SF228">
    <property type="entry name" value="SAUR FAMILY PROTEIN"/>
    <property type="match status" value="1"/>
</dbReference>
<dbReference type="PANTHER" id="PTHR31374">
    <property type="entry name" value="AUXIN-INDUCED PROTEIN-LIKE-RELATED"/>
    <property type="match status" value="1"/>
</dbReference>
<dbReference type="Proteomes" id="UP000541444">
    <property type="component" value="Unassembled WGS sequence"/>
</dbReference>
<name>A0A7J7LCF6_9MAGN</name>
<organism evidence="2 3">
    <name type="scientific">Kingdonia uniflora</name>
    <dbReference type="NCBI Taxonomy" id="39325"/>
    <lineage>
        <taxon>Eukaryota</taxon>
        <taxon>Viridiplantae</taxon>
        <taxon>Streptophyta</taxon>
        <taxon>Embryophyta</taxon>
        <taxon>Tracheophyta</taxon>
        <taxon>Spermatophyta</taxon>
        <taxon>Magnoliopsida</taxon>
        <taxon>Ranunculales</taxon>
        <taxon>Circaeasteraceae</taxon>
        <taxon>Kingdonia</taxon>
    </lineage>
</organism>
<keyword evidence="3" id="KW-1185">Reference proteome</keyword>
<dbReference type="Pfam" id="PF02519">
    <property type="entry name" value="Auxin_inducible"/>
    <property type="match status" value="1"/>
</dbReference>